<proteinExistence type="predicted"/>
<keyword evidence="1 2" id="KW-0694">RNA-binding</keyword>
<evidence type="ECO:0000256" key="1">
    <source>
        <dbReference type="ARBA" id="ARBA00022884"/>
    </source>
</evidence>
<feature type="region of interest" description="Disordered" evidence="3">
    <location>
        <begin position="16"/>
        <end position="52"/>
    </location>
</feature>
<dbReference type="EMBL" id="CAJNNW010006261">
    <property type="protein sequence ID" value="CAE8648163.1"/>
    <property type="molecule type" value="Genomic_DNA"/>
</dbReference>
<feature type="non-terminal residue" evidence="5">
    <location>
        <position position="99"/>
    </location>
</feature>
<sequence>MAAVAAPVDTPVAVAAPAAAAVEEPKRKEPEAPTKAATKPAEPDAKRLKATPPDAAVVRKQVEYYLSDENLKYDKFFSEKIAGDKEGWLDITLILSCNK</sequence>
<evidence type="ECO:0000256" key="2">
    <source>
        <dbReference type="PROSITE-ProRule" id="PRU00332"/>
    </source>
</evidence>
<feature type="domain" description="HTH La-type RNA-binding" evidence="4">
    <location>
        <begin position="48"/>
        <end position="99"/>
    </location>
</feature>
<dbReference type="GO" id="GO:0003723">
    <property type="term" value="F:RNA binding"/>
    <property type="evidence" value="ECO:0007669"/>
    <property type="project" value="UniProtKB-UniRule"/>
</dbReference>
<dbReference type="InterPro" id="IPR045180">
    <property type="entry name" value="La_dom_prot"/>
</dbReference>
<evidence type="ECO:0000259" key="4">
    <source>
        <dbReference type="PROSITE" id="PS50961"/>
    </source>
</evidence>
<dbReference type="Proteomes" id="UP000626109">
    <property type="component" value="Unassembled WGS sequence"/>
</dbReference>
<reference evidence="5" key="1">
    <citation type="submission" date="2021-02" db="EMBL/GenBank/DDBJ databases">
        <authorList>
            <person name="Dougan E. K."/>
            <person name="Rhodes N."/>
            <person name="Thang M."/>
            <person name="Chan C."/>
        </authorList>
    </citation>
    <scope>NUCLEOTIDE SEQUENCE</scope>
</reference>
<evidence type="ECO:0000313" key="6">
    <source>
        <dbReference type="Proteomes" id="UP000626109"/>
    </source>
</evidence>
<protein>
    <recommendedName>
        <fullName evidence="4">HTH La-type RNA-binding domain-containing protein</fullName>
    </recommendedName>
</protein>
<accession>A0A813I7I7</accession>
<dbReference type="InterPro" id="IPR036390">
    <property type="entry name" value="WH_DNA-bd_sf"/>
</dbReference>
<evidence type="ECO:0000256" key="3">
    <source>
        <dbReference type="SAM" id="MobiDB-lite"/>
    </source>
</evidence>
<dbReference type="PANTHER" id="PTHR22792">
    <property type="entry name" value="LUPUS LA PROTEIN-RELATED"/>
    <property type="match status" value="1"/>
</dbReference>
<name>A0A813I7I7_POLGL</name>
<dbReference type="InterPro" id="IPR006630">
    <property type="entry name" value="La_HTH"/>
</dbReference>
<dbReference type="SUPFAM" id="SSF46785">
    <property type="entry name" value="Winged helix' DNA-binding domain"/>
    <property type="match status" value="1"/>
</dbReference>
<organism evidence="5 6">
    <name type="scientific">Polarella glacialis</name>
    <name type="common">Dinoflagellate</name>
    <dbReference type="NCBI Taxonomy" id="89957"/>
    <lineage>
        <taxon>Eukaryota</taxon>
        <taxon>Sar</taxon>
        <taxon>Alveolata</taxon>
        <taxon>Dinophyceae</taxon>
        <taxon>Suessiales</taxon>
        <taxon>Suessiaceae</taxon>
        <taxon>Polarella</taxon>
    </lineage>
</organism>
<dbReference type="PROSITE" id="PS50961">
    <property type="entry name" value="HTH_LA"/>
    <property type="match status" value="1"/>
</dbReference>
<comment type="caution">
    <text evidence="5">The sequence shown here is derived from an EMBL/GenBank/DDBJ whole genome shotgun (WGS) entry which is preliminary data.</text>
</comment>
<dbReference type="AlphaFoldDB" id="A0A813I7I7"/>
<feature type="compositionally biased region" description="Basic and acidic residues" evidence="3">
    <location>
        <begin position="23"/>
        <end position="32"/>
    </location>
</feature>
<gene>
    <name evidence="5" type="ORF">PGLA2088_LOCUS6333</name>
</gene>
<evidence type="ECO:0000313" key="5">
    <source>
        <dbReference type="EMBL" id="CAE8648163.1"/>
    </source>
</evidence>
<dbReference type="Pfam" id="PF05383">
    <property type="entry name" value="La"/>
    <property type="match status" value="1"/>
</dbReference>
<dbReference type="Gene3D" id="1.10.10.10">
    <property type="entry name" value="Winged helix-like DNA-binding domain superfamily/Winged helix DNA-binding domain"/>
    <property type="match status" value="1"/>
</dbReference>
<dbReference type="InterPro" id="IPR036388">
    <property type="entry name" value="WH-like_DNA-bd_sf"/>
</dbReference>